<name>A0AAU9UVX1_EUPED</name>
<accession>A0AAU9UVX1</accession>
<dbReference type="AlphaFoldDB" id="A0AAU9UVX1"/>
<dbReference type="Proteomes" id="UP001153954">
    <property type="component" value="Unassembled WGS sequence"/>
</dbReference>
<feature type="region of interest" description="Disordered" evidence="1">
    <location>
        <begin position="61"/>
        <end position="90"/>
    </location>
</feature>
<keyword evidence="3" id="KW-1185">Reference proteome</keyword>
<organism evidence="2 3">
    <name type="scientific">Euphydryas editha</name>
    <name type="common">Edith's checkerspot</name>
    <dbReference type="NCBI Taxonomy" id="104508"/>
    <lineage>
        <taxon>Eukaryota</taxon>
        <taxon>Metazoa</taxon>
        <taxon>Ecdysozoa</taxon>
        <taxon>Arthropoda</taxon>
        <taxon>Hexapoda</taxon>
        <taxon>Insecta</taxon>
        <taxon>Pterygota</taxon>
        <taxon>Neoptera</taxon>
        <taxon>Endopterygota</taxon>
        <taxon>Lepidoptera</taxon>
        <taxon>Glossata</taxon>
        <taxon>Ditrysia</taxon>
        <taxon>Papilionoidea</taxon>
        <taxon>Nymphalidae</taxon>
        <taxon>Nymphalinae</taxon>
        <taxon>Euphydryas</taxon>
    </lineage>
</organism>
<feature type="region of interest" description="Disordered" evidence="1">
    <location>
        <begin position="114"/>
        <end position="137"/>
    </location>
</feature>
<protein>
    <submittedName>
        <fullName evidence="2">Uncharacterized protein</fullName>
    </submittedName>
</protein>
<evidence type="ECO:0000256" key="1">
    <source>
        <dbReference type="SAM" id="MobiDB-lite"/>
    </source>
</evidence>
<reference evidence="2" key="1">
    <citation type="submission" date="2022-03" db="EMBL/GenBank/DDBJ databases">
        <authorList>
            <person name="Tunstrom K."/>
        </authorList>
    </citation>
    <scope>NUCLEOTIDE SEQUENCE</scope>
</reference>
<sequence>MWAKTNIRVSQPQRSARVYLTTNLLDLDTLPNPSTTSRSLTTPYLLESIDKQTRGCGRRLLRGRGHHEGGLTGYQGEQRQGHQHWGHGGDARAYHTRARCASTPARSCGLLKRTAAGPSGARRGTGLARRLHPPKLPCRPDYLNPARLRSLQVRATPT</sequence>
<dbReference type="EMBL" id="CAKOGL010000025">
    <property type="protein sequence ID" value="CAH2102090.1"/>
    <property type="molecule type" value="Genomic_DNA"/>
</dbReference>
<comment type="caution">
    <text evidence="2">The sequence shown here is derived from an EMBL/GenBank/DDBJ whole genome shotgun (WGS) entry which is preliminary data.</text>
</comment>
<evidence type="ECO:0000313" key="2">
    <source>
        <dbReference type="EMBL" id="CAH2102090.1"/>
    </source>
</evidence>
<proteinExistence type="predicted"/>
<gene>
    <name evidence="2" type="ORF">EEDITHA_LOCUS16774</name>
</gene>
<evidence type="ECO:0000313" key="3">
    <source>
        <dbReference type="Proteomes" id="UP001153954"/>
    </source>
</evidence>